<organism evidence="1 2">
    <name type="scientific">Poecilia latipinna</name>
    <name type="common">sailfin molly</name>
    <dbReference type="NCBI Taxonomy" id="48699"/>
    <lineage>
        <taxon>Eukaryota</taxon>
        <taxon>Metazoa</taxon>
        <taxon>Chordata</taxon>
        <taxon>Craniata</taxon>
        <taxon>Vertebrata</taxon>
        <taxon>Euteleostomi</taxon>
        <taxon>Actinopterygii</taxon>
        <taxon>Neopterygii</taxon>
        <taxon>Teleostei</taxon>
        <taxon>Neoteleostei</taxon>
        <taxon>Acanthomorphata</taxon>
        <taxon>Ovalentaria</taxon>
        <taxon>Atherinomorphae</taxon>
        <taxon>Cyprinodontiformes</taxon>
        <taxon>Poeciliidae</taxon>
        <taxon>Poeciliinae</taxon>
        <taxon>Poecilia</taxon>
    </lineage>
</organism>
<proteinExistence type="predicted"/>
<dbReference type="Ensembl" id="ENSPLAT00000031489.1">
    <property type="protein sequence ID" value="ENSPLAP00000017535.1"/>
    <property type="gene ID" value="ENSPLAG00000021943.1"/>
</dbReference>
<evidence type="ECO:0000313" key="1">
    <source>
        <dbReference type="Ensembl" id="ENSPLAP00000017535.1"/>
    </source>
</evidence>
<accession>A0A3B3UVU9</accession>
<dbReference type="GeneTree" id="ENSGT01100000263745"/>
<protein>
    <submittedName>
        <fullName evidence="1">Uncharacterized protein</fullName>
    </submittedName>
</protein>
<reference evidence="1" key="1">
    <citation type="submission" date="2025-08" db="UniProtKB">
        <authorList>
            <consortium name="Ensembl"/>
        </authorList>
    </citation>
    <scope>IDENTIFICATION</scope>
</reference>
<dbReference type="AlphaFoldDB" id="A0A3B3UVU9"/>
<dbReference type="Proteomes" id="UP000261500">
    <property type="component" value="Unplaced"/>
</dbReference>
<sequence length="160" mass="18263">GQWNVKPSKSRVESTTDDVLFSNFSSPEYIRALEGNKNRTVTPPDVDGTITAQQTVSKLVCFWHRCLDRSAECRLVGFCPWRPESPCRGISSTGSRRKRNIHQELRWWQPAENPSSLRTHTHKNVSHEAVSGANLFRIYNKVTQDTMVCCLTVVHHLKTI</sequence>
<evidence type="ECO:0000313" key="2">
    <source>
        <dbReference type="Proteomes" id="UP000261500"/>
    </source>
</evidence>
<name>A0A3B3UVU9_9TELE</name>
<reference evidence="1" key="2">
    <citation type="submission" date="2025-09" db="UniProtKB">
        <authorList>
            <consortium name="Ensembl"/>
        </authorList>
    </citation>
    <scope>IDENTIFICATION</scope>
</reference>
<keyword evidence="2" id="KW-1185">Reference proteome</keyword>